<organism evidence="5 6">
    <name type="scientific">Salinimicrobium gaetbulicola</name>
    <dbReference type="NCBI Taxonomy" id="999702"/>
    <lineage>
        <taxon>Bacteria</taxon>
        <taxon>Pseudomonadati</taxon>
        <taxon>Bacteroidota</taxon>
        <taxon>Flavobacteriia</taxon>
        <taxon>Flavobacteriales</taxon>
        <taxon>Flavobacteriaceae</taxon>
        <taxon>Salinimicrobium</taxon>
    </lineage>
</organism>
<evidence type="ECO:0000256" key="1">
    <source>
        <dbReference type="ARBA" id="ARBA00006594"/>
    </source>
</evidence>
<evidence type="ECO:0000313" key="6">
    <source>
        <dbReference type="Proteomes" id="UP001597100"/>
    </source>
</evidence>
<protein>
    <submittedName>
        <fullName evidence="5">Site-specific DNA-methyltransferase</fullName>
        <ecNumber evidence="5">2.1.1.-</ecNumber>
    </submittedName>
</protein>
<dbReference type="Proteomes" id="UP001597100">
    <property type="component" value="Unassembled WGS sequence"/>
</dbReference>
<dbReference type="InterPro" id="IPR002941">
    <property type="entry name" value="DNA_methylase_N4/N6"/>
</dbReference>
<evidence type="ECO:0000256" key="2">
    <source>
        <dbReference type="ARBA" id="ARBA00022603"/>
    </source>
</evidence>
<evidence type="ECO:0000259" key="4">
    <source>
        <dbReference type="Pfam" id="PF01555"/>
    </source>
</evidence>
<dbReference type="EC" id="2.1.1.-" evidence="5"/>
<feature type="domain" description="DNA methylase N-4/N-6" evidence="4">
    <location>
        <begin position="459"/>
        <end position="792"/>
    </location>
</feature>
<proteinExistence type="inferred from homology"/>
<dbReference type="InterPro" id="IPR029063">
    <property type="entry name" value="SAM-dependent_MTases_sf"/>
</dbReference>
<dbReference type="PRINTS" id="PR00508">
    <property type="entry name" value="S21N4MTFRASE"/>
</dbReference>
<accession>A0ABW3IFU6</accession>
<evidence type="ECO:0000313" key="5">
    <source>
        <dbReference type="EMBL" id="MFD0976816.1"/>
    </source>
</evidence>
<dbReference type="EMBL" id="JBHTJP010000034">
    <property type="protein sequence ID" value="MFD0976816.1"/>
    <property type="molecule type" value="Genomic_DNA"/>
</dbReference>
<dbReference type="Pfam" id="PF01555">
    <property type="entry name" value="N6_N4_Mtase"/>
    <property type="match status" value="1"/>
</dbReference>
<reference evidence="6" key="1">
    <citation type="journal article" date="2019" name="Int. J. Syst. Evol. Microbiol.">
        <title>The Global Catalogue of Microorganisms (GCM) 10K type strain sequencing project: providing services to taxonomists for standard genome sequencing and annotation.</title>
        <authorList>
            <consortium name="The Broad Institute Genomics Platform"/>
            <consortium name="The Broad Institute Genome Sequencing Center for Infectious Disease"/>
            <person name="Wu L."/>
            <person name="Ma J."/>
        </authorList>
    </citation>
    <scope>NUCLEOTIDE SEQUENCE [LARGE SCALE GENOMIC DNA]</scope>
    <source>
        <strain evidence="6">CCUG 60898</strain>
    </source>
</reference>
<sequence length="1006" mass="117857">MSNNYDKLQKVLTEVFQLDKAELDFGIYRIMNQKRNDVETFLTEKLPSQVREILEQNNNGDTAELQKELEKTVNLLKDAGVDPSSSSKVKELKHKIENGTSVDALEQDVFSHLASFFKRYYKDGDFISLRRYKKDVYAIPYEGEEVKLHWANHDQYYIKTSEYLKNYAFKLPGDKTVKFELKEASTEQNNNKASKDKERRFALYTEEPVSVDGNTLVINFTYEPHKKSVKQEKLIEKAHKELSGKIPQNFQEVFALKPTEKNKKRTLLEKHINDYTARNSFDYFIHKDLGGFLRRELDFYIKNEVLFIDDINTEDEVAFETQISKIKALKQVAGKIITFLEQLENFQKKLWLKKKFVVNSNYCITLDRIPEEYYQEILQNNMQLEEWKRLFNVKVKDLDGLKKEPFLVVDTKFFSQKFKDNLLAEFDDLDMATNGLLVNSENFQALNLLNKKYKDHLQSVYIDPPYNTSASEIIYKNSYKHSSWLSFLRDRLIFAKNFLTEQGIFCITIDDLEYPILKVLCDQIFGPENYLATTPIRNNPSGRSTLKGFSVNHEYAIYFSKSETISTVGKLPHSKKQIERYNLQDPDGRRYEWENLRRNGPDSNKEDRPKQYYPIFAKKNGEIRVPEIEWSAKSTEWMLKEKEASDESVILPIHPNGTKKVWRYSLENILNEPQRFKAEFNNGTVELYRKKYLNSTGVLPRTWWDKPEYSARDNGTRDIVNLFGKNNQFDFPKAVGAVIDSLKVTNLKDKETVIDFFAGSGTTGHAVININRDDGRERKYILVEMGEYFSSTTKPRIQKAIYTENWKNGKPHDKKGISQIFKYLYLESYEDALNNLVLQRDQKQRDLLSGNEAVEEEYLLKYMLNVESRGHLFNLEAFKNPFNYQLKVTENNELIPTTVDLVETFNYLLGLHVKRIQRIGAYKTVEGVNNKGEKILVIWRNLEETDSNDLERFVTKAGFNILDGEFDTIYVNGDNNLANFRKDEDNWKVLLTEEVFFTEMFDVKDV</sequence>
<evidence type="ECO:0000256" key="3">
    <source>
        <dbReference type="ARBA" id="ARBA00022679"/>
    </source>
</evidence>
<keyword evidence="6" id="KW-1185">Reference proteome</keyword>
<dbReference type="InterPro" id="IPR002052">
    <property type="entry name" value="DNA_methylase_N6_adenine_CS"/>
</dbReference>
<dbReference type="GO" id="GO:0032259">
    <property type="term" value="P:methylation"/>
    <property type="evidence" value="ECO:0007669"/>
    <property type="project" value="UniProtKB-KW"/>
</dbReference>
<comment type="caution">
    <text evidence="5">The sequence shown here is derived from an EMBL/GenBank/DDBJ whole genome shotgun (WGS) entry which is preliminary data.</text>
</comment>
<keyword evidence="3 5" id="KW-0808">Transferase</keyword>
<dbReference type="PROSITE" id="PS00092">
    <property type="entry name" value="N6_MTASE"/>
    <property type="match status" value="1"/>
</dbReference>
<comment type="similarity">
    <text evidence="1">Belongs to the N(4)/N(6)-methyltransferase family.</text>
</comment>
<dbReference type="RefSeq" id="WP_380738558.1">
    <property type="nucleotide sequence ID" value="NZ_JBHTJP010000034.1"/>
</dbReference>
<dbReference type="GO" id="GO:0008168">
    <property type="term" value="F:methyltransferase activity"/>
    <property type="evidence" value="ECO:0007669"/>
    <property type="project" value="UniProtKB-KW"/>
</dbReference>
<keyword evidence="2 5" id="KW-0489">Methyltransferase</keyword>
<dbReference type="InterPro" id="IPR001091">
    <property type="entry name" value="RM_Methyltransferase"/>
</dbReference>
<gene>
    <name evidence="5" type="ORF">ACFQ1G_08440</name>
</gene>
<dbReference type="SUPFAM" id="SSF53335">
    <property type="entry name" value="S-adenosyl-L-methionine-dependent methyltransferases"/>
    <property type="match status" value="1"/>
</dbReference>
<name>A0ABW3IFU6_9FLAO</name>
<dbReference type="Gene3D" id="3.40.50.150">
    <property type="entry name" value="Vaccinia Virus protein VP39"/>
    <property type="match status" value="1"/>
</dbReference>